<organism evidence="2 3">
    <name type="scientific">Effrenium voratum</name>
    <dbReference type="NCBI Taxonomy" id="2562239"/>
    <lineage>
        <taxon>Eukaryota</taxon>
        <taxon>Sar</taxon>
        <taxon>Alveolata</taxon>
        <taxon>Dinophyceae</taxon>
        <taxon>Suessiales</taxon>
        <taxon>Symbiodiniaceae</taxon>
        <taxon>Effrenium</taxon>
    </lineage>
</organism>
<feature type="region of interest" description="Disordered" evidence="1">
    <location>
        <begin position="194"/>
        <end position="215"/>
    </location>
</feature>
<feature type="region of interest" description="Disordered" evidence="1">
    <location>
        <begin position="278"/>
        <end position="321"/>
    </location>
</feature>
<dbReference type="Proteomes" id="UP001178507">
    <property type="component" value="Unassembled WGS sequence"/>
</dbReference>
<feature type="compositionally biased region" description="Low complexity" evidence="1">
    <location>
        <begin position="303"/>
        <end position="321"/>
    </location>
</feature>
<keyword evidence="3" id="KW-1185">Reference proteome</keyword>
<proteinExistence type="predicted"/>
<name>A0AA36I592_9DINO</name>
<reference evidence="2" key="1">
    <citation type="submission" date="2023-08" db="EMBL/GenBank/DDBJ databases">
        <authorList>
            <person name="Chen Y."/>
            <person name="Shah S."/>
            <person name="Dougan E. K."/>
            <person name="Thang M."/>
            <person name="Chan C."/>
        </authorList>
    </citation>
    <scope>NUCLEOTIDE SEQUENCE</scope>
</reference>
<comment type="caution">
    <text evidence="2">The sequence shown here is derived from an EMBL/GenBank/DDBJ whole genome shotgun (WGS) entry which is preliminary data.</text>
</comment>
<dbReference type="AlphaFoldDB" id="A0AA36I592"/>
<sequence length="583" mass="62891">MSMQEVTAHGSLVRRDSSDYQSRINVLGKPDPRCKLRHTDFVEMTAPLLSNKVLALILKDCVDCVHDKAEWGLDRVWCKLAQKLMLESSKPCAMLDAAPVQHLDWKKAVVTADFKASELAVKSEYPEYWSDVRNIDCATRMPFATGGLDGAMLDARGSDRPDGLEMRLPLALLALIQLALAERIDDVRLDLEPEAPAQDQRHGSSGFPASALQRRAARSARAGAGAGAGEAAVAVAASASGARMMPGMAGWRRFQEGHQEPVALGAWRVDLANMAQYRAEDPARRRAVRRDAPPTPGPPAPAPAVSAPAAASASASDSGAPAKRPRLLELLSSASDAELLSGDLVQLAPAQRTALAQRFQRLARLCEGCAVVAGPAAAALEAANPGQPTKEPAVRWFRSDASKSCAEGRMSMVKFRLVRLFARIGTLPVLFQVRSADVVNAEAEFNQHKLSVLKEDETEGELLFPPPPYEFSADGESDIDVQMMPLKAMEAIRARCGVTDARPANEWLCAVLKALIEVMFEKHRKDLGDNTLDELEEMCGEGGHFDAQYLPSEVMPMMEMVKEKMERDAAAKAAAAPGEGGPA</sequence>
<feature type="compositionally biased region" description="Pro residues" evidence="1">
    <location>
        <begin position="293"/>
        <end position="302"/>
    </location>
</feature>
<gene>
    <name evidence="2" type="ORF">EVOR1521_LOCUS8379</name>
</gene>
<protein>
    <submittedName>
        <fullName evidence="2">Uncharacterized protein</fullName>
    </submittedName>
</protein>
<accession>A0AA36I592</accession>
<feature type="compositionally biased region" description="Basic and acidic residues" evidence="1">
    <location>
        <begin position="278"/>
        <end position="292"/>
    </location>
</feature>
<evidence type="ECO:0000313" key="3">
    <source>
        <dbReference type="Proteomes" id="UP001178507"/>
    </source>
</evidence>
<dbReference type="EMBL" id="CAUJNA010000713">
    <property type="protein sequence ID" value="CAJ1380438.1"/>
    <property type="molecule type" value="Genomic_DNA"/>
</dbReference>
<evidence type="ECO:0000313" key="2">
    <source>
        <dbReference type="EMBL" id="CAJ1380438.1"/>
    </source>
</evidence>
<evidence type="ECO:0000256" key="1">
    <source>
        <dbReference type="SAM" id="MobiDB-lite"/>
    </source>
</evidence>